<dbReference type="EMBL" id="CYZV01000031">
    <property type="protein sequence ID" value="CUO56401.1"/>
    <property type="molecule type" value="Genomic_DNA"/>
</dbReference>
<organism evidence="5 6">
    <name type="scientific">Clostridium disporicum</name>
    <dbReference type="NCBI Taxonomy" id="84024"/>
    <lineage>
        <taxon>Bacteria</taxon>
        <taxon>Bacillati</taxon>
        <taxon>Bacillota</taxon>
        <taxon>Clostridia</taxon>
        <taxon>Eubacteriales</taxon>
        <taxon>Clostridiaceae</taxon>
        <taxon>Clostridium</taxon>
    </lineage>
</organism>
<sequence>MRKIINIILVAIIIVCLSIIGYKYYNYNKDDKLNSEIQDLQPVINEASDLDNNSSGENDGQDQSKDGDYVNSANEEQLKSINSDYKMWIQIENTNINYPVVQSSDNDYYLKHNFRKESNISGTVFVESANDIDNDKNIILYGHNMRNGTMFNNITNYKEESFFNEDNKISIIMNNTLYEYEVFSVYVKNVNEVNLAIGFASEDEFINYAYNEAEESLYKKDVDFSAEDNLITLVTCSYEFTDARTIVVARRCN</sequence>
<dbReference type="RefSeq" id="WP_055277383.1">
    <property type="nucleotide sequence ID" value="NZ_CYZV01000031.1"/>
</dbReference>
<evidence type="ECO:0000256" key="3">
    <source>
        <dbReference type="SAM" id="MobiDB-lite"/>
    </source>
</evidence>
<reference evidence="5 6" key="1">
    <citation type="submission" date="2015-09" db="EMBL/GenBank/DDBJ databases">
        <authorList>
            <consortium name="Pathogen Informatics"/>
        </authorList>
    </citation>
    <scope>NUCLEOTIDE SEQUENCE [LARGE SCALE GENOMIC DNA]</scope>
    <source>
        <strain evidence="5 6">2789STDY5834855</strain>
    </source>
</reference>
<dbReference type="InterPro" id="IPR009835">
    <property type="entry name" value="SrtB"/>
</dbReference>
<gene>
    <name evidence="5" type="ORF">ERS852470_02704</name>
</gene>
<dbReference type="Gene3D" id="2.40.260.10">
    <property type="entry name" value="Sortase"/>
    <property type="match status" value="1"/>
</dbReference>
<dbReference type="CDD" id="cd05826">
    <property type="entry name" value="Sortase_B"/>
    <property type="match status" value="1"/>
</dbReference>
<feature type="region of interest" description="Disordered" evidence="3">
    <location>
        <begin position="47"/>
        <end position="69"/>
    </location>
</feature>
<protein>
    <submittedName>
        <fullName evidence="5">Sortase, SrtB family</fullName>
    </submittedName>
</protein>
<dbReference type="GO" id="GO:0016787">
    <property type="term" value="F:hydrolase activity"/>
    <property type="evidence" value="ECO:0007669"/>
    <property type="project" value="UniProtKB-KW"/>
</dbReference>
<evidence type="ECO:0000256" key="4">
    <source>
        <dbReference type="SAM" id="Phobius"/>
    </source>
</evidence>
<dbReference type="InterPro" id="IPR005754">
    <property type="entry name" value="Sortase"/>
</dbReference>
<feature type="active site" description="Acyl-thioester intermediate" evidence="2">
    <location>
        <position position="236"/>
    </location>
</feature>
<evidence type="ECO:0000256" key="2">
    <source>
        <dbReference type="PIRSR" id="PIRSR605754-1"/>
    </source>
</evidence>
<feature type="transmembrane region" description="Helical" evidence="4">
    <location>
        <begin position="7"/>
        <end position="25"/>
    </location>
</feature>
<dbReference type="NCBIfam" id="TIGR03064">
    <property type="entry name" value="sortase_srtB"/>
    <property type="match status" value="1"/>
</dbReference>
<keyword evidence="4" id="KW-0812">Transmembrane</keyword>
<dbReference type="OrthoDB" id="9806013at2"/>
<evidence type="ECO:0000256" key="1">
    <source>
        <dbReference type="ARBA" id="ARBA00022801"/>
    </source>
</evidence>
<dbReference type="AlphaFoldDB" id="A0A174G345"/>
<evidence type="ECO:0000313" key="6">
    <source>
        <dbReference type="Proteomes" id="UP000095558"/>
    </source>
</evidence>
<evidence type="ECO:0000313" key="5">
    <source>
        <dbReference type="EMBL" id="CUO56401.1"/>
    </source>
</evidence>
<keyword evidence="4" id="KW-1133">Transmembrane helix</keyword>
<proteinExistence type="predicted"/>
<name>A0A174G345_9CLOT</name>
<feature type="active site" description="Proton donor/acceptor" evidence="2">
    <location>
        <position position="143"/>
    </location>
</feature>
<accession>A0A174G345</accession>
<dbReference type="Pfam" id="PF04203">
    <property type="entry name" value="Sortase"/>
    <property type="match status" value="1"/>
</dbReference>
<dbReference type="InterPro" id="IPR023365">
    <property type="entry name" value="Sortase_dom-sf"/>
</dbReference>
<dbReference type="Proteomes" id="UP000095558">
    <property type="component" value="Unassembled WGS sequence"/>
</dbReference>
<keyword evidence="1" id="KW-0378">Hydrolase</keyword>
<keyword evidence="4" id="KW-0472">Membrane</keyword>
<dbReference type="SUPFAM" id="SSF63817">
    <property type="entry name" value="Sortase"/>
    <property type="match status" value="1"/>
</dbReference>